<accession>A0A0M2KJ35</accession>
<comment type="caution">
    <text evidence="1">The sequence shown here is derived from an EMBL/GenBank/DDBJ whole genome shotgun (WGS) entry which is preliminary data.</text>
</comment>
<organism evidence="1 2">
    <name type="scientific">Erwinia tracheiphila</name>
    <dbReference type="NCBI Taxonomy" id="65700"/>
    <lineage>
        <taxon>Bacteria</taxon>
        <taxon>Pseudomonadati</taxon>
        <taxon>Pseudomonadota</taxon>
        <taxon>Gammaproteobacteria</taxon>
        <taxon>Enterobacterales</taxon>
        <taxon>Erwiniaceae</taxon>
        <taxon>Erwinia</taxon>
    </lineage>
</organism>
<proteinExistence type="predicted"/>
<evidence type="ECO:0000313" key="1">
    <source>
        <dbReference type="EMBL" id="KKF37006.1"/>
    </source>
</evidence>
<sequence length="341" mass="37653">MPQLTQADFSAFKAEAESRGIYLPPSVTKFAMDADIQPTMPANGGIPAVVSTFIDPEIVRTIFAKQKATDILGEKKKGSWAQDTLMIQRIEQSGDVVAYDDYSDQGANQVTSHWENRQVYRYQTMVTYGELEQERYGLAMLPYVAEKQRAAAWTLNQAQNQFYFYGVSGLMNFGILNDPDLPAPITPATVSGATLWSAKQVVDIYNDILSLYADLVERNNGAVGDGIDMASPLVLAMSPKASVWFKRANEVFGNTVEKMVKDTFPNLRVEVAPQYDTDAGELVQMFVETAQGQDAGYCAFSEKLRAHPVITMTSSWKQKHSGTTYGAVITMPTLFAQMLGV</sequence>
<reference evidence="1 2" key="1">
    <citation type="submission" date="2015-01" db="EMBL/GenBank/DDBJ databases">
        <title>Erwinia tracheiphila.</title>
        <authorList>
            <person name="Shapiro L.R."/>
        </authorList>
    </citation>
    <scope>NUCLEOTIDE SEQUENCE [LARGE SCALE GENOMIC DNA]</scope>
    <source>
        <strain evidence="1 2">BuffGH</strain>
    </source>
</reference>
<dbReference type="AlphaFoldDB" id="A0A0M2KJ35"/>
<dbReference type="RefSeq" id="WP_016191183.1">
    <property type="nucleotide sequence ID" value="NZ_CP089932.1"/>
</dbReference>
<evidence type="ECO:0008006" key="3">
    <source>
        <dbReference type="Google" id="ProtNLM"/>
    </source>
</evidence>
<gene>
    <name evidence="1" type="ORF">SY86_18755</name>
</gene>
<dbReference type="STRING" id="65700.SY86_18755"/>
<protein>
    <recommendedName>
        <fullName evidence="3">DUF2184 domain-containing protein</fullName>
    </recommendedName>
</protein>
<dbReference type="PATRIC" id="fig|65700.7.peg.4662"/>
<name>A0A0M2KJ35_9GAMM</name>
<evidence type="ECO:0000313" key="2">
    <source>
        <dbReference type="Proteomes" id="UP000033924"/>
    </source>
</evidence>
<keyword evidence="2" id="KW-1185">Reference proteome</keyword>
<dbReference type="Proteomes" id="UP000033924">
    <property type="component" value="Unassembled WGS sequence"/>
</dbReference>
<dbReference type="EMBL" id="JXNU01000003">
    <property type="protein sequence ID" value="KKF37006.1"/>
    <property type="molecule type" value="Genomic_DNA"/>
</dbReference>